<dbReference type="AlphaFoldDB" id="A0A562ZJL2"/>
<proteinExistence type="predicted"/>
<dbReference type="InterPro" id="IPR009936">
    <property type="entry name" value="DUF1468"/>
</dbReference>
<dbReference type="Pfam" id="PF07331">
    <property type="entry name" value="TctB"/>
    <property type="match status" value="1"/>
</dbReference>
<keyword evidence="1" id="KW-0812">Transmembrane</keyword>
<keyword evidence="1" id="KW-0472">Membrane</keyword>
<feature type="transmembrane region" description="Helical" evidence="1">
    <location>
        <begin position="81"/>
        <end position="102"/>
    </location>
</feature>
<comment type="caution">
    <text evidence="3">The sequence shown here is derived from an EMBL/GenBank/DDBJ whole genome shotgun (WGS) entry which is preliminary data.</text>
</comment>
<dbReference type="EMBL" id="VOBQ01000019">
    <property type="protein sequence ID" value="TWO68526.1"/>
    <property type="molecule type" value="Genomic_DNA"/>
</dbReference>
<name>A0A562ZJL2_9BURK</name>
<evidence type="ECO:0000313" key="4">
    <source>
        <dbReference type="Proteomes" id="UP000318199"/>
    </source>
</evidence>
<keyword evidence="1" id="KW-1133">Transmembrane helix</keyword>
<evidence type="ECO:0000313" key="3">
    <source>
        <dbReference type="EMBL" id="TWO68526.1"/>
    </source>
</evidence>
<evidence type="ECO:0000256" key="1">
    <source>
        <dbReference type="SAM" id="Phobius"/>
    </source>
</evidence>
<reference evidence="3 4" key="1">
    <citation type="submission" date="2019-07" db="EMBL/GenBank/DDBJ databases">
        <title>Caenimonas sedimenti sp. nov., isolated from activated sludge.</title>
        <authorList>
            <person name="Xu J."/>
        </authorList>
    </citation>
    <scope>NUCLEOTIDE SEQUENCE [LARGE SCALE GENOMIC DNA]</scope>
    <source>
        <strain evidence="3 4">HX-9-20</strain>
    </source>
</reference>
<protein>
    <submittedName>
        <fullName evidence="3">Tripartite tricarboxylate transporter TctB family protein</fullName>
    </submittedName>
</protein>
<dbReference type="Proteomes" id="UP000318199">
    <property type="component" value="Unassembled WGS sequence"/>
</dbReference>
<feature type="domain" description="DUF1468" evidence="2">
    <location>
        <begin position="51"/>
        <end position="188"/>
    </location>
</feature>
<accession>A0A562ZJL2</accession>
<feature type="transmembrane region" description="Helical" evidence="1">
    <location>
        <begin position="123"/>
        <end position="150"/>
    </location>
</feature>
<gene>
    <name evidence="3" type="ORF">FN976_23120</name>
</gene>
<feature type="transmembrane region" description="Helical" evidence="1">
    <location>
        <begin position="165"/>
        <end position="187"/>
    </location>
</feature>
<evidence type="ECO:0000259" key="2">
    <source>
        <dbReference type="Pfam" id="PF07331"/>
    </source>
</evidence>
<organism evidence="3 4">
    <name type="scientific">Caenimonas sedimenti</name>
    <dbReference type="NCBI Taxonomy" id="2596921"/>
    <lineage>
        <taxon>Bacteria</taxon>
        <taxon>Pseudomonadati</taxon>
        <taxon>Pseudomonadota</taxon>
        <taxon>Betaproteobacteria</taxon>
        <taxon>Burkholderiales</taxon>
        <taxon>Comamonadaceae</taxon>
        <taxon>Caenimonas</taxon>
    </lineage>
</organism>
<dbReference type="OrthoDB" id="8904898at2"/>
<sequence length="197" mass="20854">MGRRLPRCRRLRRLPEGRPGPRQGCSHVCWPGEVSEPGAPAGPRWQTQCGIGVALLLTAAALWFDIRNLPVSPAVGVGPSAALKLVGAIVAILGLCHFIGAWRARKVRHSQAVDHGNRASLAIVLAALVGQILLLEVGAGFIFSSLWLFALTARGFGERVGPKSVAIGATLAILVYLFFTKALSLALPAGPLERLFG</sequence>
<keyword evidence="4" id="KW-1185">Reference proteome</keyword>
<feature type="transmembrane region" description="Helical" evidence="1">
    <location>
        <begin position="49"/>
        <end position="66"/>
    </location>
</feature>